<dbReference type="OrthoDB" id="1376336at2"/>
<protein>
    <submittedName>
        <fullName evidence="1">Uncharacterized protein</fullName>
    </submittedName>
</protein>
<dbReference type="Proteomes" id="UP000319700">
    <property type="component" value="Unassembled WGS sequence"/>
</dbReference>
<evidence type="ECO:0000313" key="1">
    <source>
        <dbReference type="EMBL" id="TPG42028.1"/>
    </source>
</evidence>
<proteinExistence type="predicted"/>
<organism evidence="1 2">
    <name type="scientific">Flavobacterium pectinovorum</name>
    <dbReference type="NCBI Taxonomy" id="29533"/>
    <lineage>
        <taxon>Bacteria</taxon>
        <taxon>Pseudomonadati</taxon>
        <taxon>Bacteroidota</taxon>
        <taxon>Flavobacteriia</taxon>
        <taxon>Flavobacteriales</taxon>
        <taxon>Flavobacteriaceae</taxon>
        <taxon>Flavobacterium</taxon>
    </lineage>
</organism>
<comment type="caution">
    <text evidence="1">The sequence shown here is derived from an EMBL/GenBank/DDBJ whole genome shotgun (WGS) entry which is preliminary data.</text>
</comment>
<dbReference type="RefSeq" id="WP_140505152.1">
    <property type="nucleotide sequence ID" value="NZ_RCZH01000004.1"/>
</dbReference>
<sequence>MKESIIFLKEKLVELYSEHSHLEIRYEYKSIINTHVVEVKPVHCFNSDRPYILKQIEVEDVFENTFFGEDIVFITDDSLIKVNNPILSLGVSTINVDLSEFEQQKVSFVVAQPCLTYDAYIIPQDFDVFIAPPDNKNDISNIKDSGVKLESFLF</sequence>
<name>A0A502EVU9_9FLAO</name>
<dbReference type="AlphaFoldDB" id="A0A502EVU9"/>
<gene>
    <name evidence="1" type="ORF">EAH81_06805</name>
</gene>
<accession>A0A502EVU9</accession>
<keyword evidence="2" id="KW-1185">Reference proteome</keyword>
<evidence type="ECO:0000313" key="2">
    <source>
        <dbReference type="Proteomes" id="UP000319700"/>
    </source>
</evidence>
<reference evidence="1 2" key="1">
    <citation type="journal article" date="2019" name="Environ. Microbiol.">
        <title>Species interactions and distinct microbial communities in high Arctic permafrost affected cryosols are associated with the CH4 and CO2 gas fluxes.</title>
        <authorList>
            <person name="Altshuler I."/>
            <person name="Hamel J."/>
            <person name="Turney S."/>
            <person name="Magnuson E."/>
            <person name="Levesque R."/>
            <person name="Greer C."/>
            <person name="Whyte L.G."/>
        </authorList>
    </citation>
    <scope>NUCLEOTIDE SEQUENCE [LARGE SCALE GENOMIC DNA]</scope>
    <source>
        <strain evidence="1 2">42</strain>
    </source>
</reference>
<dbReference type="EMBL" id="RCZH01000004">
    <property type="protein sequence ID" value="TPG42028.1"/>
    <property type="molecule type" value="Genomic_DNA"/>
</dbReference>